<accession>A0A1Q2D8D1</accession>
<dbReference type="RefSeq" id="WP_077276772.1">
    <property type="nucleotide sequence ID" value="NZ_CP019609.1"/>
</dbReference>
<dbReference type="EMBL" id="CP019609">
    <property type="protein sequence ID" value="AQP54688.1"/>
    <property type="molecule type" value="Genomic_DNA"/>
</dbReference>
<proteinExistence type="predicted"/>
<evidence type="ECO:0000313" key="2">
    <source>
        <dbReference type="Proteomes" id="UP000188246"/>
    </source>
</evidence>
<dbReference type="STRING" id="633807.BW732_11025"/>
<sequence length="87" mass="9955">MVKSVFTVKEITGKLLQSTLYMEKGTLIVVQNNTERKIYTDIDFFELIYDGETLKLNFSTIGTDHNYNESIDLTTVHNINGVLIRPV</sequence>
<evidence type="ECO:0000313" key="1">
    <source>
        <dbReference type="EMBL" id="AQP54688.1"/>
    </source>
</evidence>
<organism evidence="1 2">
    <name type="scientific">Vagococcus penaei</name>
    <dbReference type="NCBI Taxonomy" id="633807"/>
    <lineage>
        <taxon>Bacteria</taxon>
        <taxon>Bacillati</taxon>
        <taxon>Bacillota</taxon>
        <taxon>Bacilli</taxon>
        <taxon>Lactobacillales</taxon>
        <taxon>Enterococcaceae</taxon>
        <taxon>Vagococcus</taxon>
    </lineage>
</organism>
<protein>
    <submittedName>
        <fullName evidence="1">Uncharacterized protein</fullName>
    </submittedName>
</protein>
<dbReference type="AlphaFoldDB" id="A0A1Q2D8D1"/>
<keyword evidence="2" id="KW-1185">Reference proteome</keyword>
<dbReference type="KEGG" id="vpi:BW732_11025"/>
<reference evidence="1 2" key="1">
    <citation type="journal article" date="2010" name="Int. J. Syst. Evol. Microbiol.">
        <title>Vagococcus penaei sp. nov., isolated from spoilage microbiota of cooked shrimp (Penaeus vannamei).</title>
        <authorList>
            <person name="Jaffres E."/>
            <person name="Prevost H."/>
            <person name="Rossero A."/>
            <person name="Joffraud J.J."/>
            <person name="Dousset X."/>
        </authorList>
    </citation>
    <scope>NUCLEOTIDE SEQUENCE [LARGE SCALE GENOMIC DNA]</scope>
    <source>
        <strain evidence="1 2">CD276</strain>
    </source>
</reference>
<dbReference type="OrthoDB" id="2199938at2"/>
<dbReference type="Proteomes" id="UP000188246">
    <property type="component" value="Chromosome"/>
</dbReference>
<name>A0A1Q2D8D1_9ENTE</name>
<gene>
    <name evidence="1" type="ORF">BW732_11025</name>
</gene>